<evidence type="ECO:0000313" key="2">
    <source>
        <dbReference type="EMBL" id="BBM96178.1"/>
    </source>
</evidence>
<evidence type="ECO:0000256" key="1">
    <source>
        <dbReference type="SAM" id="Phobius"/>
    </source>
</evidence>
<evidence type="ECO:0000313" key="3">
    <source>
        <dbReference type="Proteomes" id="UP000678595"/>
    </source>
</evidence>
<dbReference type="EMBL" id="LC496091">
    <property type="protein sequence ID" value="BBM96178.1"/>
    <property type="molecule type" value="Genomic_RNA"/>
</dbReference>
<feature type="transmembrane region" description="Helical" evidence="1">
    <location>
        <begin position="601"/>
        <end position="625"/>
    </location>
</feature>
<feature type="transmembrane region" description="Helical" evidence="1">
    <location>
        <begin position="113"/>
        <end position="130"/>
    </location>
</feature>
<keyword evidence="1" id="KW-1133">Transmembrane helix</keyword>
<feature type="transmembrane region" description="Helical" evidence="1">
    <location>
        <begin position="7"/>
        <end position="25"/>
    </location>
</feature>
<accession>A0A6F8PH69</accession>
<keyword evidence="3" id="KW-1185">Reference proteome</keyword>
<keyword evidence="1" id="KW-0472">Membrane</keyword>
<dbReference type="Proteomes" id="UP000678595">
    <property type="component" value="Genome"/>
</dbReference>
<dbReference type="RefSeq" id="YP_010840053.1">
    <property type="nucleotide sequence ID" value="NC_078368.1"/>
</dbReference>
<reference evidence="2" key="1">
    <citation type="journal article" date="2020" name="Phytopathology">
        <title>Perilla mosaic virus is a highly divergent emaravirus transmitted by Shevtchenkella sp. (Acari: Eriophyidae).</title>
        <authorList>
            <person name="Kubota K."/>
            <person name="Usugi T."/>
            <person name="Tomitaka Y."/>
            <person name="Shimomoto Y."/>
            <person name="Takeuchi S."/>
            <person name="Kadono F."/>
            <person name="Yanagisawa H."/>
            <person name="Chiaki Y."/>
            <person name="Tsuda S."/>
        </authorList>
    </citation>
    <scope>NUCLEOTIDE SEQUENCE</scope>
    <source>
        <strain evidence="2">Kochi_Nankoku_2011</strain>
    </source>
</reference>
<dbReference type="GeneID" id="80550484"/>
<proteinExistence type="predicted"/>
<name>A0A6F8PH69_9VIRU</name>
<dbReference type="KEGG" id="vg:80550484"/>
<gene>
    <name evidence="2" type="primary">P2</name>
</gene>
<organism evidence="2 3">
    <name type="scientific">Perilla mosaic virus</name>
    <dbReference type="NCBI Taxonomy" id="2483037"/>
    <lineage>
        <taxon>Viruses</taxon>
        <taxon>Riboviria</taxon>
        <taxon>Orthornavirae</taxon>
        <taxon>Negarnaviricota</taxon>
        <taxon>Polyploviricotina</taxon>
        <taxon>Bunyaviricetes</taxon>
        <taxon>Elliovirales</taxon>
        <taxon>Fimoviridae</taxon>
        <taxon>Emaravirus</taxon>
        <taxon>Emaravirus perillae</taxon>
    </lineage>
</organism>
<keyword evidence="1" id="KW-0812">Transmembrane</keyword>
<protein>
    <submittedName>
        <fullName evidence="2">Putative glycoprotein</fullName>
    </submittedName>
</protein>
<sequence length="639" mass="73198">MSYKIEILILSIVIVSLYLMLHKSIDRQGKVSGQKYEWKPCSPVYDVDAEELCFYTIDRVVMSEQSFLTTKDDDVACYKTHQDVFAYSCNDKVAFYEKPETACVYHSHSVCKLISYISSIFHLLVSMLFVRLMKDPILYTTHVGSTLMSKKLSKKQCEKCKTNYLILHPECRSEHRSSPNHLVFYGLVFFSLFISVANCSPVVDYEDTLYKNLEKYTEIRVADEENNVQVFKLEGSQVSVRVVHSLVELVVEQSHEVMKIKSELVPESDYFCVDQLERCTQKFGNHTGFFYKKKNSYTFHCPFTSSVVCGYCHVRFEKESDIFRVVDEIPLITLEVNILGETSTIKIPSFNKPTITRDLIIEPVVYNKRFTGKKVAIQDGLMRIGNICEKSGDGCYGDVKKINNKVEVVYNPIVVEDEKVAIGVVMSQCIEKNSVDITTLDIVDQNTITLRNRTIHVMDYEFGYFKLDLKENVKKSIIECRSLKRISEVHIEGCYDCQPGVLIVVSTLGENCGLVECDVSGTVMTHKVNINNKAEFRLHSMTKSIIVTCNGYRVGATLSENKDYGRYISHQEHHIIKDAGNFSFPNIVDSIVGPVTSTLRLIITLIVAVITSFILFEVVNCMRILRRIRRRPYRKILDY</sequence>